<sequence>MLYDISLRISYSFGEFTASGSQILRVLPRELPGIQRVIASHLDFQPRATARVDGIDFFGNATVNASYRYVQHELCFTVHARVRRSDAGAQPDMPTRLGALADEIASYRGLDAYSPHHFIGQSQRIRRDNAIAAYAHAISRRDLPVLENVIAISNALHRDIAFDPEATDVKTPAGVAFAHRKGVCQDFTHIMITALRAMGIPAGYVSGFLRTIPPEGQPRLEGADAMHAWVMAWCGTEAGWIEIDPTNGITVGSDHIVVAIGRDYNDVAPVSGILKTAGSQKTEQAVDVIAVTERT</sequence>
<dbReference type="Pfam" id="PF01841">
    <property type="entry name" value="Transglut_core"/>
    <property type="match status" value="1"/>
</dbReference>
<dbReference type="InterPro" id="IPR013589">
    <property type="entry name" value="Bac_transglu_N"/>
</dbReference>
<dbReference type="Gene3D" id="3.10.620.30">
    <property type="match status" value="1"/>
</dbReference>
<dbReference type="Proteomes" id="UP000192872">
    <property type="component" value="Unassembled WGS sequence"/>
</dbReference>
<gene>
    <name evidence="2" type="ORF">A4S15_06965</name>
</gene>
<dbReference type="InterPro" id="IPR002931">
    <property type="entry name" value="Transglutaminase-like"/>
</dbReference>
<feature type="domain" description="Transglutaminase-like" evidence="1">
    <location>
        <begin position="176"/>
        <end position="247"/>
    </location>
</feature>
<dbReference type="PANTHER" id="PTHR33490:SF7">
    <property type="entry name" value="BLR2979 PROTEIN"/>
    <property type="match status" value="1"/>
</dbReference>
<dbReference type="Pfam" id="PF08379">
    <property type="entry name" value="Bact_transglu_N"/>
    <property type="match status" value="1"/>
</dbReference>
<dbReference type="EMBL" id="LWDL01000012">
    <property type="protein sequence ID" value="OQW52570.1"/>
    <property type="molecule type" value="Genomic_DNA"/>
</dbReference>
<dbReference type="PANTHER" id="PTHR33490">
    <property type="entry name" value="BLR5614 PROTEIN-RELATED"/>
    <property type="match status" value="1"/>
</dbReference>
<evidence type="ECO:0000313" key="2">
    <source>
        <dbReference type="EMBL" id="OQW52570.1"/>
    </source>
</evidence>
<dbReference type="SMART" id="SM00460">
    <property type="entry name" value="TGc"/>
    <property type="match status" value="1"/>
</dbReference>
<organism evidence="2 3">
    <name type="scientific">Candidatus Raskinella chloraquaticus</name>
    <dbReference type="NCBI Taxonomy" id="1951219"/>
    <lineage>
        <taxon>Bacteria</taxon>
        <taxon>Pseudomonadati</taxon>
        <taxon>Pseudomonadota</taxon>
        <taxon>Alphaproteobacteria</taxon>
        <taxon>Hyphomicrobiales</taxon>
        <taxon>Phreatobacteraceae</taxon>
        <taxon>Candidatus Raskinella</taxon>
    </lineage>
</organism>
<name>A0A1W9HYX7_9HYPH</name>
<evidence type="ECO:0000259" key="1">
    <source>
        <dbReference type="SMART" id="SM00460"/>
    </source>
</evidence>
<comment type="caution">
    <text evidence="2">The sequence shown here is derived from an EMBL/GenBank/DDBJ whole genome shotgun (WGS) entry which is preliminary data.</text>
</comment>
<protein>
    <submittedName>
        <fullName evidence="2">Transglutaminase</fullName>
    </submittedName>
</protein>
<dbReference type="AlphaFoldDB" id="A0A1W9HYX7"/>
<dbReference type="InterPro" id="IPR038765">
    <property type="entry name" value="Papain-like_cys_pep_sf"/>
</dbReference>
<reference evidence="2 3" key="1">
    <citation type="journal article" date="2017" name="Water Res.">
        <title>Comammox in drinking water systems.</title>
        <authorList>
            <person name="Wang Y."/>
            <person name="Ma L."/>
            <person name="Mao Y."/>
            <person name="Jiang X."/>
            <person name="Xia Y."/>
            <person name="Yu K."/>
            <person name="Li B."/>
            <person name="Zhang T."/>
        </authorList>
    </citation>
    <scope>NUCLEOTIDE SEQUENCE [LARGE SCALE GENOMIC DNA]</scope>
    <source>
        <strain evidence="2">SG_bin8</strain>
    </source>
</reference>
<dbReference type="STRING" id="1827387.A4S15_06965"/>
<accession>A0A1W9HYX7</accession>
<dbReference type="RefSeq" id="WP_376801736.1">
    <property type="nucleotide sequence ID" value="NZ_DBNB01000020.1"/>
</dbReference>
<dbReference type="SUPFAM" id="SSF54001">
    <property type="entry name" value="Cysteine proteinases"/>
    <property type="match status" value="1"/>
</dbReference>
<proteinExistence type="predicted"/>
<evidence type="ECO:0000313" key="3">
    <source>
        <dbReference type="Proteomes" id="UP000192872"/>
    </source>
</evidence>